<evidence type="ECO:0000313" key="4">
    <source>
        <dbReference type="Proteomes" id="UP001328107"/>
    </source>
</evidence>
<keyword evidence="4" id="KW-1185">Reference proteome</keyword>
<proteinExistence type="predicted"/>
<dbReference type="InterPro" id="IPR019430">
    <property type="entry name" value="7TM_GPCR_serpentine_rcpt_Srx"/>
</dbReference>
<name>A0AAN4Z8E4_9BILA</name>
<organism evidence="3 4">
    <name type="scientific">Pristionchus mayeri</name>
    <dbReference type="NCBI Taxonomy" id="1317129"/>
    <lineage>
        <taxon>Eukaryota</taxon>
        <taxon>Metazoa</taxon>
        <taxon>Ecdysozoa</taxon>
        <taxon>Nematoda</taxon>
        <taxon>Chromadorea</taxon>
        <taxon>Rhabditida</taxon>
        <taxon>Rhabditina</taxon>
        <taxon>Diplogasteromorpha</taxon>
        <taxon>Diplogasteroidea</taxon>
        <taxon>Neodiplogasteridae</taxon>
        <taxon>Pristionchus</taxon>
    </lineage>
</organism>
<feature type="non-terminal residue" evidence="3">
    <location>
        <position position="1"/>
    </location>
</feature>
<dbReference type="AlphaFoldDB" id="A0AAN4Z8E4"/>
<feature type="transmembrane region" description="Helical" evidence="1">
    <location>
        <begin position="12"/>
        <end position="38"/>
    </location>
</feature>
<evidence type="ECO:0000259" key="2">
    <source>
        <dbReference type="Pfam" id="PF10328"/>
    </source>
</evidence>
<keyword evidence="1" id="KW-1133">Transmembrane helix</keyword>
<sequence length="67" mass="7765">FWTFAHTSCGDAISFWLDFIFGCIVCIVVLVLDVICVVNMRRSALVLGNSLDSHERQQRTRREMKFL</sequence>
<gene>
    <name evidence="3" type="ORF">PMAYCL1PPCAC_04541</name>
</gene>
<evidence type="ECO:0000256" key="1">
    <source>
        <dbReference type="SAM" id="Phobius"/>
    </source>
</evidence>
<feature type="non-terminal residue" evidence="3">
    <location>
        <position position="67"/>
    </location>
</feature>
<dbReference type="Proteomes" id="UP001328107">
    <property type="component" value="Unassembled WGS sequence"/>
</dbReference>
<protein>
    <recommendedName>
        <fullName evidence="2">7TM GPCR serpentine receptor class x (Srx) domain-containing protein</fullName>
    </recommendedName>
</protein>
<feature type="domain" description="7TM GPCR serpentine receptor class x (Srx)" evidence="2">
    <location>
        <begin position="2"/>
        <end position="67"/>
    </location>
</feature>
<keyword evidence="1" id="KW-0472">Membrane</keyword>
<dbReference type="Pfam" id="PF10328">
    <property type="entry name" value="7TM_GPCR_Srx"/>
    <property type="match status" value="1"/>
</dbReference>
<keyword evidence="1" id="KW-0812">Transmembrane</keyword>
<reference evidence="4" key="1">
    <citation type="submission" date="2022-10" db="EMBL/GenBank/DDBJ databases">
        <title>Genome assembly of Pristionchus species.</title>
        <authorList>
            <person name="Yoshida K."/>
            <person name="Sommer R.J."/>
        </authorList>
    </citation>
    <scope>NUCLEOTIDE SEQUENCE [LARGE SCALE GENOMIC DNA]</scope>
    <source>
        <strain evidence="4">RS5460</strain>
    </source>
</reference>
<accession>A0AAN4Z8E4</accession>
<comment type="caution">
    <text evidence="3">The sequence shown here is derived from an EMBL/GenBank/DDBJ whole genome shotgun (WGS) entry which is preliminary data.</text>
</comment>
<evidence type="ECO:0000313" key="3">
    <source>
        <dbReference type="EMBL" id="GMR34346.1"/>
    </source>
</evidence>
<dbReference type="EMBL" id="BTRK01000002">
    <property type="protein sequence ID" value="GMR34346.1"/>
    <property type="molecule type" value="Genomic_DNA"/>
</dbReference>